<keyword evidence="6" id="KW-0723">Serine/threonine-protein kinase</keyword>
<dbReference type="SMART" id="SM00220">
    <property type="entry name" value="S_TKc"/>
    <property type="match status" value="1"/>
</dbReference>
<reference evidence="9 10" key="1">
    <citation type="journal article" date="2015" name="Genome Biol. Evol.">
        <title>Comparative Genomics of a Bacterivorous Green Alga Reveals Evolutionary Causalities and Consequences of Phago-Mixotrophic Mode of Nutrition.</title>
        <authorList>
            <person name="Burns J.A."/>
            <person name="Paasch A."/>
            <person name="Narechania A."/>
            <person name="Kim E."/>
        </authorList>
    </citation>
    <scope>NUCLEOTIDE SEQUENCE [LARGE SCALE GENOMIC DNA]</scope>
    <source>
        <strain evidence="9 10">PLY_AMNH</strain>
    </source>
</reference>
<dbReference type="InterPro" id="IPR053235">
    <property type="entry name" value="Ser_Thr_kinase"/>
</dbReference>
<protein>
    <recommendedName>
        <fullName evidence="8">Protein kinase domain-containing protein</fullName>
    </recommendedName>
</protein>
<evidence type="ECO:0000256" key="2">
    <source>
        <dbReference type="ARBA" id="ARBA00022741"/>
    </source>
</evidence>
<dbReference type="PROSITE" id="PS00108">
    <property type="entry name" value="PROTEIN_KINASE_ST"/>
    <property type="match status" value="1"/>
</dbReference>
<dbReference type="EMBL" id="LGRX02027758">
    <property type="protein sequence ID" value="KAK3248863.1"/>
    <property type="molecule type" value="Genomic_DNA"/>
</dbReference>
<keyword evidence="4 5" id="KW-0067">ATP-binding</keyword>
<dbReference type="InterPro" id="IPR017441">
    <property type="entry name" value="Protein_kinase_ATP_BS"/>
</dbReference>
<evidence type="ECO:0000256" key="6">
    <source>
        <dbReference type="RuleBase" id="RU000304"/>
    </source>
</evidence>
<dbReference type="GO" id="GO:0004674">
    <property type="term" value="F:protein serine/threonine kinase activity"/>
    <property type="evidence" value="ECO:0007669"/>
    <property type="project" value="UniProtKB-KW"/>
</dbReference>
<dbReference type="CDD" id="cd00180">
    <property type="entry name" value="PKc"/>
    <property type="match status" value="1"/>
</dbReference>
<evidence type="ECO:0000256" key="3">
    <source>
        <dbReference type="ARBA" id="ARBA00022777"/>
    </source>
</evidence>
<keyword evidence="2 5" id="KW-0547">Nucleotide-binding</keyword>
<dbReference type="InterPro" id="IPR008271">
    <property type="entry name" value="Ser/Thr_kinase_AS"/>
</dbReference>
<evidence type="ECO:0000313" key="9">
    <source>
        <dbReference type="EMBL" id="KAK3248863.1"/>
    </source>
</evidence>
<keyword evidence="1" id="KW-0808">Transferase</keyword>
<dbReference type="InterPro" id="IPR000719">
    <property type="entry name" value="Prot_kinase_dom"/>
</dbReference>
<proteinExistence type="inferred from homology"/>
<dbReference type="PROSITE" id="PS00107">
    <property type="entry name" value="PROTEIN_KINASE_ATP"/>
    <property type="match status" value="1"/>
</dbReference>
<feature type="domain" description="Protein kinase" evidence="8">
    <location>
        <begin position="91"/>
        <end position="264"/>
    </location>
</feature>
<evidence type="ECO:0000256" key="1">
    <source>
        <dbReference type="ARBA" id="ARBA00022679"/>
    </source>
</evidence>
<dbReference type="Pfam" id="PF00069">
    <property type="entry name" value="Pkinase"/>
    <property type="match status" value="1"/>
</dbReference>
<feature type="region of interest" description="Disordered" evidence="7">
    <location>
        <begin position="45"/>
        <end position="64"/>
    </location>
</feature>
<evidence type="ECO:0000313" key="10">
    <source>
        <dbReference type="Proteomes" id="UP001190700"/>
    </source>
</evidence>
<dbReference type="SUPFAM" id="SSF56112">
    <property type="entry name" value="Protein kinase-like (PK-like)"/>
    <property type="match status" value="1"/>
</dbReference>
<dbReference type="GO" id="GO:0005737">
    <property type="term" value="C:cytoplasm"/>
    <property type="evidence" value="ECO:0007669"/>
    <property type="project" value="TreeGrafter"/>
</dbReference>
<evidence type="ECO:0000256" key="7">
    <source>
        <dbReference type="SAM" id="MobiDB-lite"/>
    </source>
</evidence>
<comment type="similarity">
    <text evidence="6">Belongs to the protein kinase superfamily.</text>
</comment>
<dbReference type="GO" id="GO:0006974">
    <property type="term" value="P:DNA damage response"/>
    <property type="evidence" value="ECO:0007669"/>
    <property type="project" value="TreeGrafter"/>
</dbReference>
<gene>
    <name evidence="9" type="ORF">CYMTET_41687</name>
</gene>
<name>A0AAE0C5K3_9CHLO</name>
<dbReference type="Proteomes" id="UP001190700">
    <property type="component" value="Unassembled WGS sequence"/>
</dbReference>
<evidence type="ECO:0000256" key="5">
    <source>
        <dbReference type="PROSITE-ProRule" id="PRU10141"/>
    </source>
</evidence>
<evidence type="ECO:0000256" key="4">
    <source>
        <dbReference type="ARBA" id="ARBA00022840"/>
    </source>
</evidence>
<dbReference type="InterPro" id="IPR011009">
    <property type="entry name" value="Kinase-like_dom_sf"/>
</dbReference>
<keyword evidence="3" id="KW-0418">Kinase</keyword>
<accession>A0AAE0C5K3</accession>
<feature type="binding site" evidence="5">
    <location>
        <position position="126"/>
    </location>
    <ligand>
        <name>ATP</name>
        <dbReference type="ChEBI" id="CHEBI:30616"/>
    </ligand>
</feature>
<keyword evidence="10" id="KW-1185">Reference proteome</keyword>
<dbReference type="PANTHER" id="PTHR24361:SF613">
    <property type="entry name" value="NUCLEAR RECEPTOR-BINDING PROTEIN-RELATED"/>
    <property type="match status" value="1"/>
</dbReference>
<dbReference type="PANTHER" id="PTHR24361">
    <property type="entry name" value="MITOGEN-ACTIVATED KINASE KINASE KINASE"/>
    <property type="match status" value="1"/>
</dbReference>
<comment type="caution">
    <text evidence="9">The sequence shown here is derived from an EMBL/GenBank/DDBJ whole genome shotgun (WGS) entry which is preliminary data.</text>
</comment>
<organism evidence="9 10">
    <name type="scientific">Cymbomonas tetramitiformis</name>
    <dbReference type="NCBI Taxonomy" id="36881"/>
    <lineage>
        <taxon>Eukaryota</taxon>
        <taxon>Viridiplantae</taxon>
        <taxon>Chlorophyta</taxon>
        <taxon>Pyramimonadophyceae</taxon>
        <taxon>Pyramimonadales</taxon>
        <taxon>Pyramimonadaceae</taxon>
        <taxon>Cymbomonas</taxon>
    </lineage>
</organism>
<sequence length="264" mass="28408">MSTSLLLSSSSESNLSSLEAGSAKTEVGLASASWTVVEASVQAAERKLKPPGGQTGDGHYGVDARPCNESLPARGSLARTQVEGLLPKDRYVKLAVIGRGSFGTVYKVFQKVGAEPERAPQHYAMKCIPMPQEEASRKRVEREAAVLETLEHPGVVRCLEFFVSRGAEAGGAVELCLVIELCAKGSLEDLLRGARPPLPERQVVRHIMCVLVEALVYLHARSIVHRDIKPANIFVTEEGLLKLGDFGLAKDILVPPLPPSRLPA</sequence>
<dbReference type="PROSITE" id="PS50011">
    <property type="entry name" value="PROTEIN_KINASE_DOM"/>
    <property type="match status" value="1"/>
</dbReference>
<dbReference type="AlphaFoldDB" id="A0AAE0C5K3"/>
<dbReference type="Gene3D" id="1.10.510.10">
    <property type="entry name" value="Transferase(Phosphotransferase) domain 1"/>
    <property type="match status" value="1"/>
</dbReference>
<dbReference type="GO" id="GO:0005524">
    <property type="term" value="F:ATP binding"/>
    <property type="evidence" value="ECO:0007669"/>
    <property type="project" value="UniProtKB-UniRule"/>
</dbReference>
<evidence type="ECO:0000259" key="8">
    <source>
        <dbReference type="PROSITE" id="PS50011"/>
    </source>
</evidence>